<dbReference type="GO" id="GO:0003743">
    <property type="term" value="F:translation initiation factor activity"/>
    <property type="evidence" value="ECO:0007669"/>
    <property type="project" value="UniProtKB-UniRule"/>
</dbReference>
<dbReference type="STRING" id="1095776.SAMN04515672_2065"/>
<dbReference type="AlphaFoldDB" id="A0A1G8Y859"/>
<dbReference type="InterPro" id="IPR029459">
    <property type="entry name" value="EFTU-type"/>
</dbReference>
<keyword evidence="4 8" id="KW-0547">Nucleotide-binding</keyword>
<evidence type="ECO:0000256" key="3">
    <source>
        <dbReference type="ARBA" id="ARBA00022540"/>
    </source>
</evidence>
<dbReference type="Pfam" id="PF11987">
    <property type="entry name" value="IF-2"/>
    <property type="match status" value="1"/>
</dbReference>
<name>A0A1G8Y859_9EURY</name>
<evidence type="ECO:0000256" key="7">
    <source>
        <dbReference type="ARBA" id="ARBA00024852"/>
    </source>
</evidence>
<evidence type="ECO:0000256" key="6">
    <source>
        <dbReference type="ARBA" id="ARBA00023134"/>
    </source>
</evidence>
<dbReference type="NCBIfam" id="TIGR00231">
    <property type="entry name" value="small_GTP"/>
    <property type="match status" value="1"/>
</dbReference>
<comment type="similarity">
    <text evidence="1 8 9">Belongs to the TRAFAC class translation factor GTPase superfamily. Classic translation factor GTPase family. IF-2 subfamily.</text>
</comment>
<feature type="binding site" evidence="8">
    <location>
        <begin position="83"/>
        <end position="87"/>
    </location>
    <ligand>
        <name>GTP</name>
        <dbReference type="ChEBI" id="CHEBI:37565"/>
    </ligand>
</feature>
<dbReference type="Gene3D" id="3.40.50.300">
    <property type="entry name" value="P-loop containing nucleotide triphosphate hydrolases"/>
    <property type="match status" value="1"/>
</dbReference>
<reference evidence="12" key="1">
    <citation type="submission" date="2016-10" db="EMBL/GenBank/DDBJ databases">
        <authorList>
            <person name="Varghese N."/>
            <person name="Submissions S."/>
        </authorList>
    </citation>
    <scope>NUCLEOTIDE SEQUENCE [LARGE SCALE GENOMIC DNA]</scope>
    <source>
        <strain evidence="12">B4,CECT 8067,JCM 17497</strain>
    </source>
</reference>
<dbReference type="PANTHER" id="PTHR43381:SF4">
    <property type="entry name" value="EUKARYOTIC TRANSLATION INITIATION FACTOR 5B"/>
    <property type="match status" value="1"/>
</dbReference>
<dbReference type="GO" id="GO:0005525">
    <property type="term" value="F:GTP binding"/>
    <property type="evidence" value="ECO:0007669"/>
    <property type="project" value="UniProtKB-KW"/>
</dbReference>
<accession>A0A1G8Y859</accession>
<proteinExistence type="inferred from homology"/>
<dbReference type="Gene3D" id="2.40.30.10">
    <property type="entry name" value="Translation factors"/>
    <property type="match status" value="2"/>
</dbReference>
<dbReference type="InterPro" id="IPR023115">
    <property type="entry name" value="TIF_IF2_dom3"/>
</dbReference>
<dbReference type="InterPro" id="IPR004544">
    <property type="entry name" value="TF_aIF-2_arc"/>
</dbReference>
<dbReference type="NCBIfam" id="NF003078">
    <property type="entry name" value="PRK04004.1"/>
    <property type="match status" value="1"/>
</dbReference>
<dbReference type="HAMAP" id="MF_00100_A">
    <property type="entry name" value="IF_2_A"/>
    <property type="match status" value="1"/>
</dbReference>
<evidence type="ECO:0000256" key="5">
    <source>
        <dbReference type="ARBA" id="ARBA00022917"/>
    </source>
</evidence>
<evidence type="ECO:0000256" key="2">
    <source>
        <dbReference type="ARBA" id="ARBA00020166"/>
    </source>
</evidence>
<dbReference type="CDD" id="cd03703">
    <property type="entry name" value="aeIF5B_II"/>
    <property type="match status" value="1"/>
</dbReference>
<dbReference type="SUPFAM" id="SSF52156">
    <property type="entry name" value="Initiation factor IF2/eIF5b, domain 3"/>
    <property type="match status" value="1"/>
</dbReference>
<dbReference type="PANTHER" id="PTHR43381">
    <property type="entry name" value="TRANSLATION INITIATION FACTOR IF-2-RELATED"/>
    <property type="match status" value="1"/>
</dbReference>
<evidence type="ECO:0000256" key="4">
    <source>
        <dbReference type="ARBA" id="ARBA00022741"/>
    </source>
</evidence>
<sequence length="599" mass="65518">MSNTDTRDPTSLRTPIVAVLGHVDHGKTSLLDKIRGSAVIEGEAGAITQHIGATAVPLDIISTIAGDLVDPDDFDLPGLLFIDTPGHHSFTTLRSRGGALADIAILVVDVNDGFQPQTLEALEILSRSQTPFIVAANKIDTVPGWNVNEDSPINDTYEAQSDRVRSRLDEKLYEIIGNLSDEGFSADLYWRVQNFQRNVGVVPVSAMTGEGVPDLLTVMMGLSQRYMKEEMEIDVTGPGVGTVLEVKDEKGFGTTIDTVLYDGTIRADDQIVIGGKNEPIVTDVRALLQPRPLAEIRTESRFEKVDEVSAASGIKVAAPDLADAMAGAPVRVVRDRPLEDVVGEVRAELADIAVDTEEQGVVVKADTLGSLEAMADALDEVELPIVRAEVGDIAPRDVSVASTAEEPKQRVILGFNVDVLGDAEQRAKNDDVRIFTDEVIYQLIEEYEEFVDELERAQQDTILENVIRPARFRILPDHTFRQNDPAVVGVEVNSGTVQNNANVVKFENNEPNRVGQVKGIQEQGEDVDEARAGNRVSVAIDGPTVGRQIEEDDELWIQIPEKHAKILEQELASEIPGDELEALNMYLDKQRSRDPFWGK</sequence>
<dbReference type="InterPro" id="IPR015760">
    <property type="entry name" value="TIF_IF2"/>
</dbReference>
<dbReference type="NCBIfam" id="TIGR00491">
    <property type="entry name" value="aIF-2"/>
    <property type="match status" value="1"/>
</dbReference>
<dbReference type="CDD" id="cd01887">
    <property type="entry name" value="IF2_eIF5B"/>
    <property type="match status" value="1"/>
</dbReference>
<feature type="binding site" evidence="8">
    <location>
        <begin position="137"/>
        <end position="140"/>
    </location>
    <ligand>
        <name>GTP</name>
        <dbReference type="ChEBI" id="CHEBI:37565"/>
    </ligand>
</feature>
<protein>
    <recommendedName>
        <fullName evidence="2 8">Probable translation initiation factor IF-2</fullName>
    </recommendedName>
</protein>
<keyword evidence="5 8" id="KW-0648">Protein biosynthesis</keyword>
<evidence type="ECO:0000256" key="1">
    <source>
        <dbReference type="ARBA" id="ARBA00007733"/>
    </source>
</evidence>
<keyword evidence="6 8" id="KW-0342">GTP-binding</keyword>
<dbReference type="FunFam" id="2.40.30.10:FF:000013">
    <property type="entry name" value="eukaryotic translation initiation factor 5B"/>
    <property type="match status" value="1"/>
</dbReference>
<dbReference type="InterPro" id="IPR027417">
    <property type="entry name" value="P-loop_NTPase"/>
</dbReference>
<keyword evidence="12" id="KW-1185">Reference proteome</keyword>
<feature type="domain" description="Tr-type G" evidence="10">
    <location>
        <begin position="12"/>
        <end position="227"/>
    </location>
</feature>
<dbReference type="GO" id="GO:0003924">
    <property type="term" value="F:GTPase activity"/>
    <property type="evidence" value="ECO:0007669"/>
    <property type="project" value="UniProtKB-UniRule"/>
</dbReference>
<evidence type="ECO:0000313" key="12">
    <source>
        <dbReference type="Proteomes" id="UP000198882"/>
    </source>
</evidence>
<dbReference type="Pfam" id="PF00009">
    <property type="entry name" value="GTP_EFTU"/>
    <property type="match status" value="1"/>
</dbReference>
<dbReference type="SUPFAM" id="SSF52540">
    <property type="entry name" value="P-loop containing nucleoside triphosphate hydrolases"/>
    <property type="match status" value="1"/>
</dbReference>
<feature type="binding site" evidence="8">
    <location>
        <begin position="21"/>
        <end position="28"/>
    </location>
    <ligand>
        <name>GTP</name>
        <dbReference type="ChEBI" id="CHEBI:37565"/>
    </ligand>
</feature>
<evidence type="ECO:0000259" key="10">
    <source>
        <dbReference type="PROSITE" id="PS51722"/>
    </source>
</evidence>
<dbReference type="InterPro" id="IPR000795">
    <property type="entry name" value="T_Tr_GTP-bd_dom"/>
</dbReference>
<evidence type="ECO:0000313" key="11">
    <source>
        <dbReference type="EMBL" id="SDJ99069.1"/>
    </source>
</evidence>
<dbReference type="FunFam" id="3.40.50.300:FF:000112">
    <property type="entry name" value="Eukaryotic translation initiation factor 5B"/>
    <property type="match status" value="1"/>
</dbReference>
<dbReference type="Proteomes" id="UP000198882">
    <property type="component" value="Unassembled WGS sequence"/>
</dbReference>
<evidence type="ECO:0000256" key="8">
    <source>
        <dbReference type="HAMAP-Rule" id="MF_00100"/>
    </source>
</evidence>
<dbReference type="CDD" id="cd16266">
    <property type="entry name" value="IF2_aeIF5B_IV"/>
    <property type="match status" value="1"/>
</dbReference>
<gene>
    <name evidence="8" type="primary">infB</name>
    <name evidence="11" type="ORF">SAMN04515672_2065</name>
</gene>
<dbReference type="FunFam" id="3.40.50.10050:FF:000001">
    <property type="entry name" value="Translation initiation factor IF-2"/>
    <property type="match status" value="1"/>
</dbReference>
<dbReference type="PRINTS" id="PR00315">
    <property type="entry name" value="ELONGATNFCT"/>
</dbReference>
<dbReference type="Gene3D" id="3.40.50.10050">
    <property type="entry name" value="Translation initiation factor IF- 2, domain 3"/>
    <property type="match status" value="1"/>
</dbReference>
<evidence type="ECO:0000256" key="9">
    <source>
        <dbReference type="RuleBase" id="RU000644"/>
    </source>
</evidence>
<dbReference type="PROSITE" id="PS51722">
    <property type="entry name" value="G_TR_2"/>
    <property type="match status" value="1"/>
</dbReference>
<dbReference type="SUPFAM" id="SSF50447">
    <property type="entry name" value="Translation proteins"/>
    <property type="match status" value="1"/>
</dbReference>
<dbReference type="OrthoDB" id="30957at2157"/>
<keyword evidence="3 8" id="KW-0396">Initiation factor</keyword>
<dbReference type="Pfam" id="PF14578">
    <property type="entry name" value="GTP_EFTU_D4"/>
    <property type="match status" value="1"/>
</dbReference>
<dbReference type="InterPro" id="IPR009000">
    <property type="entry name" value="Transl_B-barrel_sf"/>
</dbReference>
<dbReference type="EMBL" id="FNFE01000002">
    <property type="protein sequence ID" value="SDJ99069.1"/>
    <property type="molecule type" value="Genomic_DNA"/>
</dbReference>
<comment type="function">
    <text evidence="7 8 9">Function in general translation initiation by promoting the binding of the formylmethionine-tRNA to ribosomes. Seems to function along with eIF-2.</text>
</comment>
<dbReference type="InterPro" id="IPR005225">
    <property type="entry name" value="Small_GTP-bd"/>
</dbReference>
<dbReference type="RefSeq" id="WP_090305317.1">
    <property type="nucleotide sequence ID" value="NZ_FNFE01000002.1"/>
</dbReference>
<dbReference type="GO" id="GO:0005737">
    <property type="term" value="C:cytoplasm"/>
    <property type="evidence" value="ECO:0007669"/>
    <property type="project" value="TreeGrafter"/>
</dbReference>
<dbReference type="InterPro" id="IPR036925">
    <property type="entry name" value="TIF_IF2_dom3_sf"/>
</dbReference>
<organism evidence="11 12">
    <name type="scientific">Natronorubrum texcoconense</name>
    <dbReference type="NCBI Taxonomy" id="1095776"/>
    <lineage>
        <taxon>Archaea</taxon>
        <taxon>Methanobacteriati</taxon>
        <taxon>Methanobacteriota</taxon>
        <taxon>Stenosarchaea group</taxon>
        <taxon>Halobacteria</taxon>
        <taxon>Halobacteriales</taxon>
        <taxon>Natrialbaceae</taxon>
        <taxon>Natronorubrum</taxon>
    </lineage>
</organism>